<accession>A0A918DI68</accession>
<proteinExistence type="predicted"/>
<evidence type="ECO:0000313" key="3">
    <source>
        <dbReference type="EMBL" id="GGO67917.1"/>
    </source>
</evidence>
<dbReference type="PROSITE" id="PS51257">
    <property type="entry name" value="PROKAR_LIPOPROTEIN"/>
    <property type="match status" value="1"/>
</dbReference>
<evidence type="ECO:0000313" key="4">
    <source>
        <dbReference type="Proteomes" id="UP000606935"/>
    </source>
</evidence>
<dbReference type="RefSeq" id="WP_188692818.1">
    <property type="nucleotide sequence ID" value="NZ_BMLS01000002.1"/>
</dbReference>
<keyword evidence="1" id="KW-0472">Membrane</keyword>
<keyword evidence="4" id="KW-1185">Reference proteome</keyword>
<dbReference type="EMBL" id="BMLS01000002">
    <property type="protein sequence ID" value="GGO67917.1"/>
    <property type="molecule type" value="Genomic_DNA"/>
</dbReference>
<feature type="signal peptide" evidence="2">
    <location>
        <begin position="1"/>
        <end position="31"/>
    </location>
</feature>
<organism evidence="3 4">
    <name type="scientific">Bowmanella pacifica</name>
    <dbReference type="NCBI Taxonomy" id="502051"/>
    <lineage>
        <taxon>Bacteria</taxon>
        <taxon>Pseudomonadati</taxon>
        <taxon>Pseudomonadota</taxon>
        <taxon>Gammaproteobacteria</taxon>
        <taxon>Alteromonadales</taxon>
        <taxon>Alteromonadaceae</taxon>
        <taxon>Bowmanella</taxon>
    </lineage>
</organism>
<gene>
    <name evidence="3" type="ORF">GCM10010982_15600</name>
</gene>
<dbReference type="AlphaFoldDB" id="A0A918DI68"/>
<evidence type="ECO:0008006" key="5">
    <source>
        <dbReference type="Google" id="ProtNLM"/>
    </source>
</evidence>
<keyword evidence="2" id="KW-0732">Signal</keyword>
<feature type="chain" id="PRO_5037990664" description="PEP-CTERM protein-sorting domain-containing protein" evidence="2">
    <location>
        <begin position="32"/>
        <end position="247"/>
    </location>
</feature>
<reference evidence="3" key="1">
    <citation type="journal article" date="2014" name="Int. J. Syst. Evol. Microbiol.">
        <title>Complete genome sequence of Corynebacterium casei LMG S-19264T (=DSM 44701T), isolated from a smear-ripened cheese.</title>
        <authorList>
            <consortium name="US DOE Joint Genome Institute (JGI-PGF)"/>
            <person name="Walter F."/>
            <person name="Albersmeier A."/>
            <person name="Kalinowski J."/>
            <person name="Ruckert C."/>
        </authorList>
    </citation>
    <scope>NUCLEOTIDE SEQUENCE</scope>
    <source>
        <strain evidence="3">CGMCC 1.7086</strain>
    </source>
</reference>
<sequence length="247" mass="26431">MSAFRQVHLTFKRIFSSALLAGLACCFSVSAAPIFGYDASNGGYVSIQPAKGSGNEGAWKAQSFTLTRQLSISSIEVGLYHTSAFEATVQLVKGTPLPNFDPGFGAQQALATGRFSGPDQTSSYDVFSFDADLTLEAGEYFLIVANTLFNGGNFGWAFGDNLLTSTQDYGSVGDLFSCINATPGVDCDLNDPSNSSWQPLPDELNAQDMEFRLLEAITSAIPSPGTLWLVLFALTALVCIRKQQQAE</sequence>
<comment type="caution">
    <text evidence="3">The sequence shown here is derived from an EMBL/GenBank/DDBJ whole genome shotgun (WGS) entry which is preliminary data.</text>
</comment>
<keyword evidence="1" id="KW-1133">Transmembrane helix</keyword>
<feature type="transmembrane region" description="Helical" evidence="1">
    <location>
        <begin position="221"/>
        <end position="240"/>
    </location>
</feature>
<evidence type="ECO:0000256" key="1">
    <source>
        <dbReference type="SAM" id="Phobius"/>
    </source>
</evidence>
<protein>
    <recommendedName>
        <fullName evidence="5">PEP-CTERM protein-sorting domain-containing protein</fullName>
    </recommendedName>
</protein>
<evidence type="ECO:0000256" key="2">
    <source>
        <dbReference type="SAM" id="SignalP"/>
    </source>
</evidence>
<dbReference type="Proteomes" id="UP000606935">
    <property type="component" value="Unassembled WGS sequence"/>
</dbReference>
<reference evidence="3" key="2">
    <citation type="submission" date="2020-09" db="EMBL/GenBank/DDBJ databases">
        <authorList>
            <person name="Sun Q."/>
            <person name="Zhou Y."/>
        </authorList>
    </citation>
    <scope>NUCLEOTIDE SEQUENCE</scope>
    <source>
        <strain evidence="3">CGMCC 1.7086</strain>
    </source>
</reference>
<name>A0A918DI68_9ALTE</name>
<keyword evidence="1" id="KW-0812">Transmembrane</keyword>